<dbReference type="EMBL" id="MU155215">
    <property type="protein sequence ID" value="KAF9479315.1"/>
    <property type="molecule type" value="Genomic_DNA"/>
</dbReference>
<dbReference type="NCBIfam" id="TIGR02593">
    <property type="entry name" value="CRISPR_cas5"/>
    <property type="match status" value="1"/>
</dbReference>
<dbReference type="Proteomes" id="UP000807469">
    <property type="component" value="Unassembled WGS sequence"/>
</dbReference>
<keyword evidence="1" id="KW-0051">Antiviral defense</keyword>
<organism evidence="2 3">
    <name type="scientific">Pholiota conissans</name>
    <dbReference type="NCBI Taxonomy" id="109636"/>
    <lineage>
        <taxon>Eukaryota</taxon>
        <taxon>Fungi</taxon>
        <taxon>Dikarya</taxon>
        <taxon>Basidiomycota</taxon>
        <taxon>Agaricomycotina</taxon>
        <taxon>Agaricomycetes</taxon>
        <taxon>Agaricomycetidae</taxon>
        <taxon>Agaricales</taxon>
        <taxon>Agaricineae</taxon>
        <taxon>Strophariaceae</taxon>
        <taxon>Pholiota</taxon>
    </lineage>
</organism>
<keyword evidence="3" id="KW-1185">Reference proteome</keyword>
<sequence>MAVSGFPFENAAYLYRALWEVEPPDRIIGAFAFETRISCDEIRVTFPVPTRQALYGISIRENDSAINPPAIVKLVEISLDSLDSEHYTTCRYCTAVTMHQQKLIITHYSWPITAGEHQSLTISKVIDNKPIYSTQPRIDLSSGRIVIPGPNHGQKAVIDMALFYKY</sequence>
<protein>
    <submittedName>
        <fullName evidence="2">Uncharacterized protein</fullName>
    </submittedName>
</protein>
<comment type="caution">
    <text evidence="2">The sequence shown here is derived from an EMBL/GenBank/DDBJ whole genome shotgun (WGS) entry which is preliminary data.</text>
</comment>
<gene>
    <name evidence="2" type="ORF">BDN70DRAFT_696972</name>
</gene>
<evidence type="ECO:0000256" key="1">
    <source>
        <dbReference type="ARBA" id="ARBA00023118"/>
    </source>
</evidence>
<name>A0A9P5Z3Q0_9AGAR</name>
<dbReference type="GO" id="GO:0051607">
    <property type="term" value="P:defense response to virus"/>
    <property type="evidence" value="ECO:0007669"/>
    <property type="project" value="UniProtKB-KW"/>
</dbReference>
<dbReference type="InterPro" id="IPR013422">
    <property type="entry name" value="CRISPR-assoc_prot_Cas5_N"/>
</dbReference>
<accession>A0A9P5Z3Q0</accession>
<evidence type="ECO:0000313" key="2">
    <source>
        <dbReference type="EMBL" id="KAF9479315.1"/>
    </source>
</evidence>
<reference evidence="2" key="1">
    <citation type="submission" date="2020-11" db="EMBL/GenBank/DDBJ databases">
        <authorList>
            <consortium name="DOE Joint Genome Institute"/>
            <person name="Ahrendt S."/>
            <person name="Riley R."/>
            <person name="Andreopoulos W."/>
            <person name="Labutti K."/>
            <person name="Pangilinan J."/>
            <person name="Ruiz-Duenas F.J."/>
            <person name="Barrasa J.M."/>
            <person name="Sanchez-Garcia M."/>
            <person name="Camarero S."/>
            <person name="Miyauchi S."/>
            <person name="Serrano A."/>
            <person name="Linde D."/>
            <person name="Babiker R."/>
            <person name="Drula E."/>
            <person name="Ayuso-Fernandez I."/>
            <person name="Pacheco R."/>
            <person name="Padilla G."/>
            <person name="Ferreira P."/>
            <person name="Barriuso J."/>
            <person name="Kellner H."/>
            <person name="Castanera R."/>
            <person name="Alfaro M."/>
            <person name="Ramirez L."/>
            <person name="Pisabarro A.G."/>
            <person name="Kuo A."/>
            <person name="Tritt A."/>
            <person name="Lipzen A."/>
            <person name="He G."/>
            <person name="Yan M."/>
            <person name="Ng V."/>
            <person name="Cullen D."/>
            <person name="Martin F."/>
            <person name="Rosso M.-N."/>
            <person name="Henrissat B."/>
            <person name="Hibbett D."/>
            <person name="Martinez A.T."/>
            <person name="Grigoriev I.V."/>
        </authorList>
    </citation>
    <scope>NUCLEOTIDE SEQUENCE</scope>
    <source>
        <strain evidence="2">CIRM-BRFM 674</strain>
    </source>
</reference>
<evidence type="ECO:0000313" key="3">
    <source>
        <dbReference type="Proteomes" id="UP000807469"/>
    </source>
</evidence>
<dbReference type="AlphaFoldDB" id="A0A9P5Z3Q0"/>
<proteinExistence type="predicted"/>